<dbReference type="GeneID" id="117147774"/>
<accession>A0A6P8L5Y5</accession>
<feature type="transmembrane region" description="Helical" evidence="19">
    <location>
        <begin position="274"/>
        <end position="299"/>
    </location>
</feature>
<evidence type="ECO:0000256" key="8">
    <source>
        <dbReference type="ARBA" id="ARBA00023136"/>
    </source>
</evidence>
<dbReference type="PANTHER" id="PTHR24238">
    <property type="entry name" value="G-PROTEIN COUPLED RECEPTOR"/>
    <property type="match status" value="1"/>
</dbReference>
<dbReference type="SMART" id="SM01381">
    <property type="entry name" value="7TM_GPCR_Srsx"/>
    <property type="match status" value="1"/>
</dbReference>
<evidence type="ECO:0000256" key="4">
    <source>
        <dbReference type="ARBA" id="ARBA00022475"/>
    </source>
</evidence>
<proteinExistence type="inferred from homology"/>
<dbReference type="RefSeq" id="XP_033170701.1">
    <property type="nucleotide sequence ID" value="XM_033314810.1"/>
</dbReference>
<dbReference type="Pfam" id="PF00001">
    <property type="entry name" value="7tm_1"/>
    <property type="match status" value="1"/>
</dbReference>
<protein>
    <recommendedName>
        <fullName evidence="3">Gastrin/cholecystokinin type B receptor</fullName>
    </recommendedName>
    <alternativeName>
        <fullName evidence="16">Cholecystokinin-2 receptor</fullName>
    </alternativeName>
</protein>
<feature type="transmembrane region" description="Helical" evidence="19">
    <location>
        <begin position="432"/>
        <end position="456"/>
    </location>
</feature>
<evidence type="ECO:0000256" key="9">
    <source>
        <dbReference type="ARBA" id="ARBA00023139"/>
    </source>
</evidence>
<keyword evidence="5 17" id="KW-0812">Transmembrane</keyword>
<evidence type="ECO:0000256" key="12">
    <source>
        <dbReference type="ARBA" id="ARBA00023180"/>
    </source>
</evidence>
<dbReference type="PANTHER" id="PTHR24238:SF75">
    <property type="entry name" value="CHOLECYSTOKININ-LIKE RECEPTOR AT 17D1-RELATED"/>
    <property type="match status" value="1"/>
</dbReference>
<feature type="transmembrane region" description="Helical" evidence="19">
    <location>
        <begin position="113"/>
        <end position="137"/>
    </location>
</feature>
<evidence type="ECO:0000256" key="14">
    <source>
        <dbReference type="ARBA" id="ARBA00023288"/>
    </source>
</evidence>
<dbReference type="CTD" id="32864"/>
<keyword evidence="7 17" id="KW-0297">G-protein coupled receptor</keyword>
<dbReference type="InterPro" id="IPR000314">
    <property type="entry name" value="Gastrin_rcpt"/>
</dbReference>
<evidence type="ECO:0000256" key="6">
    <source>
        <dbReference type="ARBA" id="ARBA00022989"/>
    </source>
</evidence>
<feature type="compositionally biased region" description="Low complexity" evidence="18">
    <location>
        <begin position="355"/>
        <end position="364"/>
    </location>
</feature>
<dbReference type="InterPro" id="IPR009126">
    <property type="entry name" value="Cholcskin_rcpt"/>
</dbReference>
<dbReference type="AlphaFoldDB" id="A0A6P8L5Y5"/>
<feature type="transmembrane region" description="Helical" evidence="19">
    <location>
        <begin position="228"/>
        <end position="254"/>
    </location>
</feature>
<evidence type="ECO:0000256" key="5">
    <source>
        <dbReference type="ARBA" id="ARBA00022692"/>
    </source>
</evidence>
<keyword evidence="4" id="KW-1003">Cell membrane</keyword>
<keyword evidence="6 19" id="KW-1133">Transmembrane helix</keyword>
<name>A0A6P8L5Y5_DROMA</name>
<comment type="similarity">
    <text evidence="2 17">Belongs to the G-protein coupled receptor 1 family.</text>
</comment>
<evidence type="ECO:0000256" key="7">
    <source>
        <dbReference type="ARBA" id="ARBA00023040"/>
    </source>
</evidence>
<feature type="transmembrane region" description="Helical" evidence="19">
    <location>
        <begin position="149"/>
        <end position="174"/>
    </location>
</feature>
<organism evidence="21 22">
    <name type="scientific">Drosophila mauritiana</name>
    <name type="common">Fruit fly</name>
    <dbReference type="NCBI Taxonomy" id="7226"/>
    <lineage>
        <taxon>Eukaryota</taxon>
        <taxon>Metazoa</taxon>
        <taxon>Ecdysozoa</taxon>
        <taxon>Arthropoda</taxon>
        <taxon>Hexapoda</taxon>
        <taxon>Insecta</taxon>
        <taxon>Pterygota</taxon>
        <taxon>Neoptera</taxon>
        <taxon>Endopterygota</taxon>
        <taxon>Diptera</taxon>
        <taxon>Brachycera</taxon>
        <taxon>Muscomorpha</taxon>
        <taxon>Ephydroidea</taxon>
        <taxon>Drosophilidae</taxon>
        <taxon>Drosophila</taxon>
        <taxon>Sophophora</taxon>
    </lineage>
</organism>
<evidence type="ECO:0000256" key="10">
    <source>
        <dbReference type="ARBA" id="ARBA00023157"/>
    </source>
</evidence>
<keyword evidence="11 17" id="KW-0675">Receptor</keyword>
<dbReference type="PRINTS" id="PR00527">
    <property type="entry name" value="GASTRINR"/>
</dbReference>
<sequence>MFNYEEGDADQAAMAAAAAYRALLDYYANAPSAAGHIVSLNVALYNGTGNGGTGSLAGNATSSYGDDDRDGYTDTEPSDLVTELAFSLGTSSSPSPSSAPVSSSSTSTGMPVWLIPSYSMILLFAVLGNLLVISTLVQNRRMRTITNVFLLNLAISDMLLGVLCMPVTLVGTLLRNFIFGEFLCKLFQFSQAASVAVSSWTLVAISCERYYAICHPLRSRSWQTISHAYKIIGFIWLGGILCMTPIAVFSQLIPTSRPGYCKCREFWPDQGYELFYNILLDFLLLVLPLLVLCVAYILITRTLYVGMAKDSGRILQQSLPVSAATAGGSAPNPGSSSSSNCILVLTATAVYNENSNNNNGNSEGSAGGGSTNMATTTLTTRPTAPTVITTTTTTTVTLAKTSSPSIRVHDAALRRSNEAKTLESKKRVVKMLFVLVLEFFICWTPLYVINTMVMLIGPVVYEYVDYTAISFLQLLAYSSSCCNPITYCFMNASFRRAFVDTFKGLPWRRGAGASGVGGGGAGGGLSASQAGAGPGAYASANTNIGLNPGLAMGMGTWRSRSRHEFLNSVVSTNSAAAAVNSPQL</sequence>
<evidence type="ECO:0000256" key="16">
    <source>
        <dbReference type="ARBA" id="ARBA00031093"/>
    </source>
</evidence>
<keyword evidence="13 17" id="KW-0807">Transducer</keyword>
<reference evidence="22" key="1">
    <citation type="submission" date="2025-08" db="UniProtKB">
        <authorList>
            <consortium name="RefSeq"/>
        </authorList>
    </citation>
    <scope>IDENTIFICATION</scope>
    <source>
        <strain evidence="22">Mau12</strain>
        <tissue evidence="22">Whole Body</tissue>
    </source>
</reference>
<feature type="domain" description="G-protein coupled receptors family 1 profile" evidence="20">
    <location>
        <begin position="128"/>
        <end position="487"/>
    </location>
</feature>
<evidence type="ECO:0000259" key="20">
    <source>
        <dbReference type="PROSITE" id="PS50262"/>
    </source>
</evidence>
<keyword evidence="21" id="KW-1185">Reference proteome</keyword>
<dbReference type="GO" id="GO:0015054">
    <property type="term" value="F:gastrin receptor activity"/>
    <property type="evidence" value="ECO:0007669"/>
    <property type="project" value="InterPro"/>
</dbReference>
<dbReference type="Proteomes" id="UP000515162">
    <property type="component" value="Chromosome X"/>
</dbReference>
<evidence type="ECO:0000256" key="15">
    <source>
        <dbReference type="ARBA" id="ARBA00025402"/>
    </source>
</evidence>
<dbReference type="GO" id="GO:0005886">
    <property type="term" value="C:plasma membrane"/>
    <property type="evidence" value="ECO:0007669"/>
    <property type="project" value="UniProtKB-SubCell"/>
</dbReference>
<keyword evidence="9" id="KW-0564">Palmitate</keyword>
<feature type="transmembrane region" description="Helical" evidence="19">
    <location>
        <begin position="468"/>
        <end position="489"/>
    </location>
</feature>
<evidence type="ECO:0000313" key="22">
    <source>
        <dbReference type="RefSeq" id="XP_033170701.1"/>
    </source>
</evidence>
<dbReference type="InterPro" id="IPR017452">
    <property type="entry name" value="GPCR_Rhodpsn_7TM"/>
</dbReference>
<keyword evidence="8 19" id="KW-0472">Membrane</keyword>
<dbReference type="PROSITE" id="PS00237">
    <property type="entry name" value="G_PROTEIN_RECEP_F1_1"/>
    <property type="match status" value="1"/>
</dbReference>
<evidence type="ECO:0000256" key="13">
    <source>
        <dbReference type="ARBA" id="ARBA00023224"/>
    </source>
</evidence>
<dbReference type="PRINTS" id="PR00237">
    <property type="entry name" value="GPCRRHODOPSN"/>
</dbReference>
<keyword evidence="10" id="KW-1015">Disulfide bond</keyword>
<evidence type="ECO:0000256" key="17">
    <source>
        <dbReference type="RuleBase" id="RU000688"/>
    </source>
</evidence>
<evidence type="ECO:0000256" key="2">
    <source>
        <dbReference type="ARBA" id="ARBA00010663"/>
    </source>
</evidence>
<dbReference type="Gene3D" id="1.20.1070.10">
    <property type="entry name" value="Rhodopsin 7-helix transmembrane proteins"/>
    <property type="match status" value="1"/>
</dbReference>
<keyword evidence="14" id="KW-0449">Lipoprotein</keyword>
<keyword evidence="12" id="KW-0325">Glycoprotein</keyword>
<dbReference type="FunFam" id="1.20.1070.10:FF:000417">
    <property type="entry name" value="CCK-like receptor"/>
    <property type="match status" value="1"/>
</dbReference>
<feature type="transmembrane region" description="Helical" evidence="19">
    <location>
        <begin position="186"/>
        <end position="207"/>
    </location>
</feature>
<comment type="subcellular location">
    <subcellularLocation>
        <location evidence="1">Cell membrane</location>
        <topology evidence="1">Multi-pass membrane protein</topology>
    </subcellularLocation>
</comment>
<evidence type="ECO:0000256" key="19">
    <source>
        <dbReference type="SAM" id="Phobius"/>
    </source>
</evidence>
<feature type="region of interest" description="Disordered" evidence="18">
    <location>
        <begin position="355"/>
        <end position="375"/>
    </location>
</feature>
<evidence type="ECO:0000256" key="1">
    <source>
        <dbReference type="ARBA" id="ARBA00004651"/>
    </source>
</evidence>
<evidence type="ECO:0000313" key="21">
    <source>
        <dbReference type="Proteomes" id="UP000515162"/>
    </source>
</evidence>
<dbReference type="GO" id="GO:0008188">
    <property type="term" value="F:neuropeptide receptor activity"/>
    <property type="evidence" value="ECO:0007669"/>
    <property type="project" value="TreeGrafter"/>
</dbReference>
<comment type="function">
    <text evidence="15">Receptor for gastrin and cholecystokinin. The CCK-B receptors occur throughout the central nervous system where they modulate anxiety, analgesia, arousal, and neuroleptic activity. This receptor mediates its action by association with G proteins that activate a phosphatidylinositol-calcium second messenger system.</text>
</comment>
<evidence type="ECO:0000256" key="18">
    <source>
        <dbReference type="SAM" id="MobiDB-lite"/>
    </source>
</evidence>
<evidence type="ECO:0000256" key="3">
    <source>
        <dbReference type="ARBA" id="ARBA00019090"/>
    </source>
</evidence>
<dbReference type="SUPFAM" id="SSF81321">
    <property type="entry name" value="Family A G protein-coupled receptor-like"/>
    <property type="match status" value="1"/>
</dbReference>
<gene>
    <name evidence="22" type="primary">LOC117147774</name>
</gene>
<evidence type="ECO:0000256" key="11">
    <source>
        <dbReference type="ARBA" id="ARBA00023170"/>
    </source>
</evidence>
<dbReference type="PROSITE" id="PS50262">
    <property type="entry name" value="G_PROTEIN_RECEP_F1_2"/>
    <property type="match status" value="1"/>
</dbReference>
<dbReference type="PRINTS" id="PR01822">
    <property type="entry name" value="CCYSTOKININR"/>
</dbReference>
<dbReference type="InterPro" id="IPR000276">
    <property type="entry name" value="GPCR_Rhodpsn"/>
</dbReference>